<dbReference type="InterPro" id="IPR045076">
    <property type="entry name" value="MutS"/>
</dbReference>
<dbReference type="GO" id="GO:0005634">
    <property type="term" value="C:nucleus"/>
    <property type="evidence" value="ECO:0007669"/>
    <property type="project" value="TreeGrafter"/>
</dbReference>
<keyword evidence="12" id="KW-1185">Reference proteome</keyword>
<dbReference type="PANTHER" id="PTHR11361:SF21">
    <property type="entry name" value="MUTS PROTEIN HOMOLOG 4"/>
    <property type="match status" value="1"/>
</dbReference>
<feature type="region of interest" description="Disordered" evidence="9">
    <location>
        <begin position="333"/>
        <end position="357"/>
    </location>
</feature>
<dbReference type="GO" id="GO:0140664">
    <property type="term" value="F:ATP-dependent DNA damage sensor activity"/>
    <property type="evidence" value="ECO:0007669"/>
    <property type="project" value="InterPro"/>
</dbReference>
<accession>A0A0D6EHX6</accession>
<dbReference type="GO" id="GO:0005524">
    <property type="term" value="F:ATP binding"/>
    <property type="evidence" value="ECO:0007669"/>
    <property type="project" value="UniProtKB-KW"/>
</dbReference>
<dbReference type="SMART" id="SM00534">
    <property type="entry name" value="MUTSac"/>
    <property type="match status" value="1"/>
</dbReference>
<keyword evidence="4" id="KW-0067">ATP-binding</keyword>
<feature type="non-terminal residue" evidence="11">
    <location>
        <position position="1"/>
    </location>
</feature>
<evidence type="ECO:0000256" key="4">
    <source>
        <dbReference type="ARBA" id="ARBA00022840"/>
    </source>
</evidence>
<dbReference type="Gene3D" id="3.40.50.300">
    <property type="entry name" value="P-loop containing nucleotide triphosphate hydrolases"/>
    <property type="match status" value="1"/>
</dbReference>
<dbReference type="Proteomes" id="UP000243876">
    <property type="component" value="Unassembled WGS sequence"/>
</dbReference>
<reference evidence="12" key="1">
    <citation type="submission" date="2015-02" db="EMBL/GenBank/DDBJ databases">
        <authorList>
            <person name="Gon?alves P."/>
        </authorList>
    </citation>
    <scope>NUCLEOTIDE SEQUENCE [LARGE SCALE GENOMIC DNA]</scope>
</reference>
<evidence type="ECO:0000256" key="5">
    <source>
        <dbReference type="ARBA" id="ARBA00023125"/>
    </source>
</evidence>
<dbReference type="EMBL" id="CENE01000003">
    <property type="protein sequence ID" value="CEQ39579.1"/>
    <property type="molecule type" value="Genomic_DNA"/>
</dbReference>
<feature type="compositionally biased region" description="Low complexity" evidence="9">
    <location>
        <begin position="333"/>
        <end position="348"/>
    </location>
</feature>
<organism evidence="11 12">
    <name type="scientific">Sporidiobolus salmonicolor</name>
    <name type="common">Yeast-like fungus</name>
    <name type="synonym">Sporobolomyces salmonicolor</name>
    <dbReference type="NCBI Taxonomy" id="5005"/>
    <lineage>
        <taxon>Eukaryota</taxon>
        <taxon>Fungi</taxon>
        <taxon>Dikarya</taxon>
        <taxon>Basidiomycota</taxon>
        <taxon>Pucciniomycotina</taxon>
        <taxon>Microbotryomycetes</taxon>
        <taxon>Sporidiobolales</taxon>
        <taxon>Sporidiobolaceae</taxon>
        <taxon>Sporobolomyces</taxon>
    </lineage>
</organism>
<keyword evidence="5" id="KW-0238">DNA-binding</keyword>
<dbReference type="PANTHER" id="PTHR11361">
    <property type="entry name" value="DNA MISMATCH REPAIR PROTEIN MUTS FAMILY MEMBER"/>
    <property type="match status" value="1"/>
</dbReference>
<comment type="subunit">
    <text evidence="7">Heterodimer consisting of MSH2-MSH3 (MutS beta). Forms a ternary complex with MutL alpha (MLH1-PMS1).</text>
</comment>
<feature type="domain" description="DNA mismatch repair proteins mutS family" evidence="10">
    <location>
        <begin position="789"/>
        <end position="805"/>
    </location>
</feature>
<dbReference type="GO" id="GO:0006298">
    <property type="term" value="P:mismatch repair"/>
    <property type="evidence" value="ECO:0007669"/>
    <property type="project" value="InterPro"/>
</dbReference>
<evidence type="ECO:0000313" key="11">
    <source>
        <dbReference type="EMBL" id="CEQ39579.1"/>
    </source>
</evidence>
<gene>
    <name evidence="11" type="primary">SPOSA6832_01105</name>
</gene>
<keyword evidence="6" id="KW-0469">Meiosis</keyword>
<evidence type="ECO:0000256" key="6">
    <source>
        <dbReference type="ARBA" id="ARBA00023254"/>
    </source>
</evidence>
<dbReference type="SUPFAM" id="SSF48334">
    <property type="entry name" value="DNA repair protein MutS, domain III"/>
    <property type="match status" value="1"/>
</dbReference>
<evidence type="ECO:0000256" key="3">
    <source>
        <dbReference type="ARBA" id="ARBA00022741"/>
    </source>
</evidence>
<dbReference type="InterPro" id="IPR000432">
    <property type="entry name" value="DNA_mismatch_repair_MutS_C"/>
</dbReference>
<dbReference type="InterPro" id="IPR036187">
    <property type="entry name" value="DNA_mismatch_repair_MutS_sf"/>
</dbReference>
<dbReference type="OrthoDB" id="276261at2759"/>
<dbReference type="SMART" id="SM00533">
    <property type="entry name" value="MUTSd"/>
    <property type="match status" value="1"/>
</dbReference>
<dbReference type="AlphaFoldDB" id="A0A0D6EHX6"/>
<sequence length="1086" mass="119181">MASARPPTRARSASRPSTGLAQTVSESGNTHMGDWIVALLQARGTGTAREVGVAALEKDLGQAIVTQVITLAPEQYSDSATFVKSIHLLKSKPPSVVLVPSSAMPSARAAMAGVEGAPAGEGVTASEATMLVRTIQEACPEVPVIGIMRKYWNEQLTVHDDERISTLTSVKPKYYALSAACALFKYLETQSLTFSPRSLLIRYAPLEGTCLIDADSAKNLELVGNVSLSSSSLTSRRRRLTGERRTQLLNRNSKQHLLGMLNKCLTPMGTRLLRANILAPLTQPTIIDTRLDVVEELVNSEERFHALRKGLEPLKKLDLDKITSRIISSSSSTKLSASSSHPSFSRPSRLPKSTTVDPSASILGKLTSLLLLRTFLLALPVLRMALESAESTILRQVTRILEDESLEVVRRVVEENVNRDLWAGQDAALQGRKGRGGGTGGESAVISRHARLFAIKAEKKLLCVLSLPGLPVQQPLPPRARLIFPNRLDVARETYRENLNDAHELCDSLREKHGLDLSLQSTASGTFLFQCAREDWEEKGAGMWRYFVSVVRLSISKGRGRGLRGDRTQNKKGKRVEFTSLDLKKRNARIAESMQEILLMSDEILDEIFDDVRGSIGCLYRSSDAIALLDMLASLAEISSKNEYSTELEERRDLQAEGADSWLAVRPEWTDTLAIKAGRHPLHEQFRMSDGSFVPNDTYASDAASFQLISGSNMSGKSTLLRQIALLHVMGQIGCFVPALYASFRPISALLTRLSNDDNLEASLSTFAAEMSTMNMILAALAVNEERPALVIVDELGRGTSPEEGVGIAHAIAEEIIRSKAFCFFATHFKELSTTLSCYSNVVSLHLETERCFSQIDRSKPDFSLTFHHRVVDGQTPLTHYGLELAKIAKLPTPVLDKAHLISATLESLQEDNRARSSSTKLARRRRELLRVRTCSTLFSLLSSALRVESSRVQVGLMLTLRDRQLKTTLKELAQSKHTEGSALLATLKELQDETTAMLSETLGFEDELAGREQLGGADEKIKLEQGGEDVVAGAEAQEADGKQMQAGESSKTPEHEMAAHAAADYDREEDELAPLEDDEGILEFD</sequence>
<dbReference type="PROSITE" id="PS00486">
    <property type="entry name" value="DNA_MISMATCH_REPAIR_2"/>
    <property type="match status" value="1"/>
</dbReference>
<dbReference type="Gene3D" id="1.10.1420.10">
    <property type="match status" value="3"/>
</dbReference>
<evidence type="ECO:0000256" key="7">
    <source>
        <dbReference type="ARBA" id="ARBA00025902"/>
    </source>
</evidence>
<name>A0A0D6EHX6_SPOSA</name>
<dbReference type="InterPro" id="IPR027417">
    <property type="entry name" value="P-loop_NTPase"/>
</dbReference>
<dbReference type="GO" id="GO:0030983">
    <property type="term" value="F:mismatched DNA binding"/>
    <property type="evidence" value="ECO:0007669"/>
    <property type="project" value="InterPro"/>
</dbReference>
<dbReference type="Pfam" id="PF00488">
    <property type="entry name" value="MutS_V"/>
    <property type="match status" value="1"/>
</dbReference>
<evidence type="ECO:0000256" key="2">
    <source>
        <dbReference type="ARBA" id="ARBA00022151"/>
    </source>
</evidence>
<feature type="region of interest" description="Disordered" evidence="9">
    <location>
        <begin position="1027"/>
        <end position="1086"/>
    </location>
</feature>
<evidence type="ECO:0000259" key="10">
    <source>
        <dbReference type="PROSITE" id="PS00486"/>
    </source>
</evidence>
<dbReference type="InterPro" id="IPR007696">
    <property type="entry name" value="DNA_mismatch_repair_MutS_core"/>
</dbReference>
<dbReference type="FunFam" id="3.40.50.300:FF:000870">
    <property type="entry name" value="MutS protein homolog 4"/>
    <property type="match status" value="1"/>
</dbReference>
<dbReference type="SUPFAM" id="SSF52540">
    <property type="entry name" value="P-loop containing nucleoside triphosphate hydrolases"/>
    <property type="match status" value="1"/>
</dbReference>
<evidence type="ECO:0000256" key="1">
    <source>
        <dbReference type="ARBA" id="ARBA00006271"/>
    </source>
</evidence>
<evidence type="ECO:0000313" key="12">
    <source>
        <dbReference type="Proteomes" id="UP000243876"/>
    </source>
</evidence>
<evidence type="ECO:0000256" key="8">
    <source>
        <dbReference type="ARBA" id="ARBA00073774"/>
    </source>
</evidence>
<proteinExistence type="inferred from homology"/>
<feature type="compositionally biased region" description="Acidic residues" evidence="9">
    <location>
        <begin position="1067"/>
        <end position="1086"/>
    </location>
</feature>
<protein>
    <recommendedName>
        <fullName evidence="2 8">DNA mismatch repair protein MSH3</fullName>
    </recommendedName>
    <alternativeName>
        <fullName evidence="2 8">DNA mismatch repair protein MSH3</fullName>
    </alternativeName>
</protein>
<dbReference type="GO" id="GO:0007131">
    <property type="term" value="P:reciprocal meiotic recombination"/>
    <property type="evidence" value="ECO:0007669"/>
    <property type="project" value="TreeGrafter"/>
</dbReference>
<feature type="compositionally biased region" description="Low complexity" evidence="9">
    <location>
        <begin position="1"/>
        <end position="18"/>
    </location>
</feature>
<feature type="region of interest" description="Disordered" evidence="9">
    <location>
        <begin position="1"/>
        <end position="27"/>
    </location>
</feature>
<comment type="similarity">
    <text evidence="1">Belongs to the DNA mismatch repair MutS family.</text>
</comment>
<dbReference type="Pfam" id="PF05192">
    <property type="entry name" value="MutS_III"/>
    <property type="match status" value="1"/>
</dbReference>
<evidence type="ECO:0000256" key="9">
    <source>
        <dbReference type="SAM" id="MobiDB-lite"/>
    </source>
</evidence>
<keyword evidence="3" id="KW-0547">Nucleotide-binding</keyword>